<dbReference type="Proteomes" id="UP000603474">
    <property type="component" value="Unassembled WGS sequence"/>
</dbReference>
<dbReference type="InterPro" id="IPR045504">
    <property type="entry name" value="DUF6487"/>
</dbReference>
<gene>
    <name evidence="2" type="ORF">H8909_03640</name>
</gene>
<keyword evidence="3" id="KW-1185">Reference proteome</keyword>
<proteinExistence type="predicted"/>
<evidence type="ECO:0000259" key="1">
    <source>
        <dbReference type="Pfam" id="PF20097"/>
    </source>
</evidence>
<name>A0ABR7K9F3_9FIRM</name>
<evidence type="ECO:0000313" key="3">
    <source>
        <dbReference type="Proteomes" id="UP000603474"/>
    </source>
</evidence>
<accession>A0ABR7K9F3</accession>
<dbReference type="EMBL" id="JACRWG010000008">
    <property type="protein sequence ID" value="MBC6009344.1"/>
    <property type="molecule type" value="Genomic_DNA"/>
</dbReference>
<organism evidence="2 3">
    <name type="scientific">Catenibacterium faecis</name>
    <dbReference type="NCBI Taxonomy" id="2764323"/>
    <lineage>
        <taxon>Bacteria</taxon>
        <taxon>Bacillati</taxon>
        <taxon>Bacillota</taxon>
        <taxon>Erysipelotrichia</taxon>
        <taxon>Erysipelotrichales</taxon>
        <taxon>Coprobacillaceae</taxon>
        <taxon>Catenibacterium</taxon>
    </lineage>
</organism>
<dbReference type="RefSeq" id="WP_187011878.1">
    <property type="nucleotide sequence ID" value="NZ_JACRWG010000008.1"/>
</dbReference>
<comment type="caution">
    <text evidence="2">The sequence shown here is derived from an EMBL/GenBank/DDBJ whole genome shotgun (WGS) entry which is preliminary data.</text>
</comment>
<sequence length="80" mass="9183">MIINRCPYCSGKLIHGYIKTRGEALAWSPNPEKLPFMTNKWHIGEDDIKLGDFSYYKGDKIDAYKCNTCNIIIINANKDL</sequence>
<protein>
    <recommendedName>
        <fullName evidence="1">DUF6487 domain-containing protein</fullName>
    </recommendedName>
</protein>
<feature type="domain" description="DUF6487" evidence="1">
    <location>
        <begin position="6"/>
        <end position="77"/>
    </location>
</feature>
<dbReference type="Pfam" id="PF20097">
    <property type="entry name" value="DUF6487"/>
    <property type="match status" value="1"/>
</dbReference>
<evidence type="ECO:0000313" key="2">
    <source>
        <dbReference type="EMBL" id="MBC6009344.1"/>
    </source>
</evidence>
<reference evidence="2 3" key="1">
    <citation type="submission" date="2020-08" db="EMBL/GenBank/DDBJ databases">
        <authorList>
            <person name="Liu C."/>
            <person name="Sun Q."/>
        </authorList>
    </citation>
    <scope>NUCLEOTIDE SEQUENCE [LARGE SCALE GENOMIC DNA]</scope>
    <source>
        <strain evidence="2 3">NSJ-22</strain>
    </source>
</reference>